<dbReference type="Proteomes" id="UP001161757">
    <property type="component" value="Unassembled WGS sequence"/>
</dbReference>
<feature type="compositionally biased region" description="Polar residues" evidence="1">
    <location>
        <begin position="114"/>
        <end position="123"/>
    </location>
</feature>
<evidence type="ECO:0008006" key="4">
    <source>
        <dbReference type="Google" id="ProtNLM"/>
    </source>
</evidence>
<feature type="region of interest" description="Disordered" evidence="1">
    <location>
        <begin position="20"/>
        <end position="39"/>
    </location>
</feature>
<evidence type="ECO:0000256" key="1">
    <source>
        <dbReference type="SAM" id="MobiDB-lite"/>
    </source>
</evidence>
<feature type="region of interest" description="Disordered" evidence="1">
    <location>
        <begin position="619"/>
        <end position="693"/>
    </location>
</feature>
<feature type="compositionally biased region" description="Basic and acidic residues" evidence="1">
    <location>
        <begin position="285"/>
        <end position="296"/>
    </location>
</feature>
<feature type="region of interest" description="Disordered" evidence="1">
    <location>
        <begin position="893"/>
        <end position="919"/>
    </location>
</feature>
<comment type="caution">
    <text evidence="2">The sequence shown here is derived from an EMBL/GenBank/DDBJ whole genome shotgun (WGS) entry which is preliminary data.</text>
</comment>
<feature type="region of interest" description="Disordered" evidence="1">
    <location>
        <begin position="995"/>
        <end position="1024"/>
    </location>
</feature>
<gene>
    <name evidence="2" type="ORF">HRR80_008139</name>
</gene>
<sequence>MTSILRLSKDRPTFLFRRQNQDTHVDTSSATLDHRLPDISPVDTRSFADLFDQFKGQEQYGDDSLDQRPSSPKEPLKAKADRANLNINRNDSTTSSCYSQPSQRESEYSPFVTRHSSSTSYTQDDPFAVSRSPSAKTAIKGAGKGPARPVLANLGNSGTGGYGSRSTTNSSTLNLDKPLPPGPLEGAAGSKSAPDLRLPHPQQVAELPSEPALPTKFPSAPAAVQSTSSGMGRMVSTRSTSGDEALAQLQSWSTRPAWGSQSGKGLSQSHRRHRSASETAVRQGEPLRKEQNRRSSVDTASLMSRAQRSARQKTYLRQHYKPITAATAERVIYKIMCNLHSIRDLESTAMVSKGFLRTFQRNQSSIVSHLIFKISKPAWERRRHALALKGSKSFVLKEYQRDCNILNALKAYIVAHCSPICRPGTLAGLLDQDDRRKEEVDNALWRIWTFCTLFGNTMGQEQAEVAQVEIYWLNGSKSINNEHLGPGFSIGNGQGLGIQELEDMNEMWQCLRQLVSGFGGREEEAKQYGVFENLNCHLPDPISEHQHLNEWISYLLALGPQTVLSVSSCSFERAKMLGLTNWPAPPAGKSRSNFLVGAITQVYQERVLEEATINAARFPVPARSAHRPSRSSDERRRPSTSHNRPSTSQQPQSLRIDTSYGKRRPVSFDALGNSKLEIRPDCDPANNQPQSASHMFTASPTADPTQFYALNMASTVGTRLGATLFPVDYASPAPRVPFPAPQRAAATITEVIDPVDKAMALLVHELGFDETRARRALAMCDTGSGIDLQKAIELLEIDSKDSSQKFCSPVELPTPVQMTSSSASPKTQLQKQKSKTYCDGQCKRTGTATVLHSRSQSAGAITDNISISPISISVSGSGNDENELQDKISPLASVPASPMSATRPRSTMMHRGLTSRGSSKTWRVLGMENMLRRKHSVLGIDEYQAKVERRRSMRAGITGMGIGMGNNNNNEQKDPRVKDGLSRNLLGLGLAIGSATASKAAEGQIRDQEGRKRDKTGGMISMPP</sequence>
<feature type="region of interest" description="Disordered" evidence="1">
    <location>
        <begin position="58"/>
        <end position="197"/>
    </location>
</feature>
<proteinExistence type="predicted"/>
<name>A0AAN6IQM6_EXODE</name>
<dbReference type="AlphaFoldDB" id="A0AAN6IQM6"/>
<feature type="compositionally biased region" description="Polar residues" evidence="1">
    <location>
        <begin position="85"/>
        <end position="103"/>
    </location>
</feature>
<feature type="compositionally biased region" description="Low complexity" evidence="1">
    <location>
        <begin position="164"/>
        <end position="175"/>
    </location>
</feature>
<reference evidence="2" key="1">
    <citation type="submission" date="2023-01" db="EMBL/GenBank/DDBJ databases">
        <title>Exophiala dermititidis isolated from Cystic Fibrosis Patient.</title>
        <authorList>
            <person name="Kurbessoian T."/>
            <person name="Crocker A."/>
            <person name="Murante D."/>
            <person name="Hogan D.A."/>
            <person name="Stajich J.E."/>
        </authorList>
    </citation>
    <scope>NUCLEOTIDE SEQUENCE</scope>
    <source>
        <strain evidence="2">Ex8</strain>
    </source>
</reference>
<accession>A0AAN6IQM6</accession>
<evidence type="ECO:0000313" key="3">
    <source>
        <dbReference type="Proteomes" id="UP001161757"/>
    </source>
</evidence>
<organism evidence="2 3">
    <name type="scientific">Exophiala dermatitidis</name>
    <name type="common">Black yeast-like fungus</name>
    <name type="synonym">Wangiella dermatitidis</name>
    <dbReference type="NCBI Taxonomy" id="5970"/>
    <lineage>
        <taxon>Eukaryota</taxon>
        <taxon>Fungi</taxon>
        <taxon>Dikarya</taxon>
        <taxon>Ascomycota</taxon>
        <taxon>Pezizomycotina</taxon>
        <taxon>Eurotiomycetes</taxon>
        <taxon>Chaetothyriomycetidae</taxon>
        <taxon>Chaetothyriales</taxon>
        <taxon>Herpotrichiellaceae</taxon>
        <taxon>Exophiala</taxon>
    </lineage>
</organism>
<feature type="compositionally biased region" description="Polar residues" evidence="1">
    <location>
        <begin position="297"/>
        <end position="307"/>
    </location>
</feature>
<dbReference type="EMBL" id="JAJGCB010000022">
    <property type="protein sequence ID" value="KAJ8987779.1"/>
    <property type="molecule type" value="Genomic_DNA"/>
</dbReference>
<feature type="compositionally biased region" description="Basic and acidic residues" evidence="1">
    <location>
        <begin position="1004"/>
        <end position="1016"/>
    </location>
</feature>
<evidence type="ECO:0000313" key="2">
    <source>
        <dbReference type="EMBL" id="KAJ8987779.1"/>
    </source>
</evidence>
<protein>
    <recommendedName>
        <fullName evidence="4">UBA domain-containing protein</fullName>
    </recommendedName>
</protein>
<feature type="compositionally biased region" description="Polar residues" evidence="1">
    <location>
        <begin position="224"/>
        <end position="268"/>
    </location>
</feature>
<feature type="region of interest" description="Disordered" evidence="1">
    <location>
        <begin position="209"/>
        <end position="313"/>
    </location>
</feature>
<feature type="compositionally biased region" description="Polar residues" evidence="1">
    <location>
        <begin position="642"/>
        <end position="656"/>
    </location>
</feature>